<reference evidence="3" key="1">
    <citation type="submission" date="2020-04" db="EMBL/GenBank/DDBJ databases">
        <authorList>
            <person name="Alioto T."/>
            <person name="Alioto T."/>
            <person name="Gomez Garrido J."/>
        </authorList>
    </citation>
    <scope>NUCLEOTIDE SEQUENCE</scope>
    <source>
        <strain evidence="3">A484AB</strain>
    </source>
</reference>
<evidence type="ECO:0000313" key="3">
    <source>
        <dbReference type="EMBL" id="CAB4025880.1"/>
    </source>
</evidence>
<evidence type="ECO:0000313" key="4">
    <source>
        <dbReference type="Proteomes" id="UP001152795"/>
    </source>
</evidence>
<keyword evidence="1" id="KW-0175">Coiled coil</keyword>
<feature type="region of interest" description="Disordered" evidence="2">
    <location>
        <begin position="62"/>
        <end position="104"/>
    </location>
</feature>
<protein>
    <submittedName>
        <fullName evidence="3">Uncharacterized protein</fullName>
    </submittedName>
</protein>
<sequence length="104" mass="11642">MMLNFFKKENFSLQQELQKKQKEIERLKLVICNLKVMPCLTDIVADLQEQVHLLKNGKMYSVSSTLTPSRPSSSTLTPSRPSSGASTPRSSSDYDVESEMASIS</sequence>
<proteinExistence type="predicted"/>
<dbReference type="EMBL" id="CACRXK020013871">
    <property type="protein sequence ID" value="CAB4025880.1"/>
    <property type="molecule type" value="Genomic_DNA"/>
</dbReference>
<keyword evidence="4" id="KW-1185">Reference proteome</keyword>
<feature type="compositionally biased region" description="Low complexity" evidence="2">
    <location>
        <begin position="63"/>
        <end position="91"/>
    </location>
</feature>
<dbReference type="AlphaFoldDB" id="A0A6S7JA56"/>
<comment type="caution">
    <text evidence="3">The sequence shown here is derived from an EMBL/GenBank/DDBJ whole genome shotgun (WGS) entry which is preliminary data.</text>
</comment>
<name>A0A6S7JA56_PARCT</name>
<organism evidence="3 4">
    <name type="scientific">Paramuricea clavata</name>
    <name type="common">Red gorgonian</name>
    <name type="synonym">Violescent sea-whip</name>
    <dbReference type="NCBI Taxonomy" id="317549"/>
    <lineage>
        <taxon>Eukaryota</taxon>
        <taxon>Metazoa</taxon>
        <taxon>Cnidaria</taxon>
        <taxon>Anthozoa</taxon>
        <taxon>Octocorallia</taxon>
        <taxon>Malacalcyonacea</taxon>
        <taxon>Plexauridae</taxon>
        <taxon>Paramuricea</taxon>
    </lineage>
</organism>
<evidence type="ECO:0000256" key="1">
    <source>
        <dbReference type="SAM" id="Coils"/>
    </source>
</evidence>
<gene>
    <name evidence="3" type="ORF">PACLA_8A074954</name>
</gene>
<accession>A0A6S7JA56</accession>
<evidence type="ECO:0000256" key="2">
    <source>
        <dbReference type="SAM" id="MobiDB-lite"/>
    </source>
</evidence>
<dbReference type="Proteomes" id="UP001152795">
    <property type="component" value="Unassembled WGS sequence"/>
</dbReference>
<feature type="coiled-coil region" evidence="1">
    <location>
        <begin position="3"/>
        <end position="30"/>
    </location>
</feature>